<dbReference type="InterPro" id="IPR038666">
    <property type="entry name" value="SSP1_head-tail_sf"/>
</dbReference>
<evidence type="ECO:0008006" key="3">
    <source>
        <dbReference type="Google" id="ProtNLM"/>
    </source>
</evidence>
<dbReference type="PATRIC" id="fig|1256908.3.peg.432"/>
<protein>
    <recommendedName>
        <fullName evidence="3">Phage head-tail adaptor</fullName>
    </recommendedName>
</protein>
<organism evidence="1 2">
    <name type="scientific">Eubacterium ramulus ATCC 29099</name>
    <dbReference type="NCBI Taxonomy" id="1256908"/>
    <lineage>
        <taxon>Bacteria</taxon>
        <taxon>Bacillati</taxon>
        <taxon>Bacillota</taxon>
        <taxon>Clostridia</taxon>
        <taxon>Eubacteriales</taxon>
        <taxon>Eubacteriaceae</taxon>
        <taxon>Eubacterium</taxon>
    </lineage>
</organism>
<proteinExistence type="predicted"/>
<dbReference type="AlphaFoldDB" id="U2PKM9"/>
<dbReference type="RefSeq" id="WP_021740216.1">
    <property type="nucleotide sequence ID" value="NZ_KI271174.1"/>
</dbReference>
<evidence type="ECO:0000313" key="2">
    <source>
        <dbReference type="Proteomes" id="UP000016608"/>
    </source>
</evidence>
<accession>U2PKM9</accession>
<sequence length="110" mass="12200">MIGGNTIAQLQISTSEKTEIGAGVKRWSTVLELSGFLDLSSGDSKYTTYNAKVQESSHIFICDWKPVDVSIKAENSRLLVNGSAYDVMLIDDPMGLHRQLEIYLQYRGGQ</sequence>
<dbReference type="EMBL" id="AWVJ01000035">
    <property type="protein sequence ID" value="ERK51080.1"/>
    <property type="molecule type" value="Genomic_DNA"/>
</dbReference>
<dbReference type="Gene3D" id="2.40.10.270">
    <property type="entry name" value="Bacteriophage SPP1 head-tail adaptor protein"/>
    <property type="match status" value="1"/>
</dbReference>
<dbReference type="HOGENOM" id="CLU_2167195_0_0_9"/>
<dbReference type="eggNOG" id="ENOG5033ETP">
    <property type="taxonomic scope" value="Bacteria"/>
</dbReference>
<comment type="caution">
    <text evidence="1">The sequence shown here is derived from an EMBL/GenBank/DDBJ whole genome shotgun (WGS) entry which is preliminary data.</text>
</comment>
<dbReference type="Proteomes" id="UP000016608">
    <property type="component" value="Unassembled WGS sequence"/>
</dbReference>
<name>U2PKM9_EUBRA</name>
<gene>
    <name evidence="1" type="ORF">HMPREF0373_00474</name>
</gene>
<keyword evidence="2" id="KW-1185">Reference proteome</keyword>
<reference evidence="1 2" key="1">
    <citation type="submission" date="2013-06" db="EMBL/GenBank/DDBJ databases">
        <authorList>
            <person name="Weinstock G."/>
            <person name="Sodergren E."/>
            <person name="Lobos E.A."/>
            <person name="Fulton L."/>
            <person name="Fulton R."/>
            <person name="Courtney L."/>
            <person name="Fronick C."/>
            <person name="O'Laughlin M."/>
            <person name="Godfrey J."/>
            <person name="Wilson R.M."/>
            <person name="Miner T."/>
            <person name="Farmer C."/>
            <person name="Delehaunty K."/>
            <person name="Cordes M."/>
            <person name="Minx P."/>
            <person name="Tomlinson C."/>
            <person name="Chen J."/>
            <person name="Wollam A."/>
            <person name="Pepin K.H."/>
            <person name="Bhonagiri V."/>
            <person name="Zhang X."/>
            <person name="Warren W."/>
            <person name="Mitreva M."/>
            <person name="Mardis E.R."/>
            <person name="Wilson R.K."/>
        </authorList>
    </citation>
    <scope>NUCLEOTIDE SEQUENCE [LARGE SCALE GENOMIC DNA]</scope>
    <source>
        <strain evidence="1 2">ATCC 29099</strain>
    </source>
</reference>
<evidence type="ECO:0000313" key="1">
    <source>
        <dbReference type="EMBL" id="ERK51080.1"/>
    </source>
</evidence>
<dbReference type="GeneID" id="42787570"/>